<dbReference type="PANTHER" id="PTHR24171">
    <property type="entry name" value="ANKYRIN REPEAT DOMAIN-CONTAINING PROTEIN 39-RELATED"/>
    <property type="match status" value="1"/>
</dbReference>
<protein>
    <submittedName>
        <fullName evidence="3">Ankyrin</fullName>
    </submittedName>
</protein>
<dbReference type="OrthoDB" id="4772757at2759"/>
<dbReference type="AlphaFoldDB" id="A0A6A6ZUJ4"/>
<keyword evidence="1" id="KW-0677">Repeat</keyword>
<organism evidence="3 4">
    <name type="scientific">Ophiobolus disseminans</name>
    <dbReference type="NCBI Taxonomy" id="1469910"/>
    <lineage>
        <taxon>Eukaryota</taxon>
        <taxon>Fungi</taxon>
        <taxon>Dikarya</taxon>
        <taxon>Ascomycota</taxon>
        <taxon>Pezizomycotina</taxon>
        <taxon>Dothideomycetes</taxon>
        <taxon>Pleosporomycetidae</taxon>
        <taxon>Pleosporales</taxon>
        <taxon>Pleosporineae</taxon>
        <taxon>Phaeosphaeriaceae</taxon>
        <taxon>Ophiobolus</taxon>
    </lineage>
</organism>
<dbReference type="Proteomes" id="UP000799424">
    <property type="component" value="Unassembled WGS sequence"/>
</dbReference>
<evidence type="ECO:0000313" key="4">
    <source>
        <dbReference type="Proteomes" id="UP000799424"/>
    </source>
</evidence>
<gene>
    <name evidence="3" type="ORF">CC86DRAFT_383818</name>
</gene>
<keyword evidence="2" id="KW-0040">ANK repeat</keyword>
<dbReference type="EMBL" id="MU006230">
    <property type="protein sequence ID" value="KAF2824124.1"/>
    <property type="molecule type" value="Genomic_DNA"/>
</dbReference>
<dbReference type="SMART" id="SM00248">
    <property type="entry name" value="ANK"/>
    <property type="match status" value="3"/>
</dbReference>
<proteinExistence type="predicted"/>
<reference evidence="3" key="1">
    <citation type="journal article" date="2020" name="Stud. Mycol.">
        <title>101 Dothideomycetes genomes: a test case for predicting lifestyles and emergence of pathogens.</title>
        <authorList>
            <person name="Haridas S."/>
            <person name="Albert R."/>
            <person name="Binder M."/>
            <person name="Bloem J."/>
            <person name="Labutti K."/>
            <person name="Salamov A."/>
            <person name="Andreopoulos B."/>
            <person name="Baker S."/>
            <person name="Barry K."/>
            <person name="Bills G."/>
            <person name="Bluhm B."/>
            <person name="Cannon C."/>
            <person name="Castanera R."/>
            <person name="Culley D."/>
            <person name="Daum C."/>
            <person name="Ezra D."/>
            <person name="Gonzalez J."/>
            <person name="Henrissat B."/>
            <person name="Kuo A."/>
            <person name="Liang C."/>
            <person name="Lipzen A."/>
            <person name="Lutzoni F."/>
            <person name="Magnuson J."/>
            <person name="Mondo S."/>
            <person name="Nolan M."/>
            <person name="Ohm R."/>
            <person name="Pangilinan J."/>
            <person name="Park H.-J."/>
            <person name="Ramirez L."/>
            <person name="Alfaro M."/>
            <person name="Sun H."/>
            <person name="Tritt A."/>
            <person name="Yoshinaga Y."/>
            <person name="Zwiers L.-H."/>
            <person name="Turgeon B."/>
            <person name="Goodwin S."/>
            <person name="Spatafora J."/>
            <person name="Crous P."/>
            <person name="Grigoriev I."/>
        </authorList>
    </citation>
    <scope>NUCLEOTIDE SEQUENCE</scope>
    <source>
        <strain evidence="3">CBS 113818</strain>
    </source>
</reference>
<keyword evidence="4" id="KW-1185">Reference proteome</keyword>
<sequence>MNVAFDGANVEYYLKRCVEEGQLDTVAHAIQLGAHPEGNVMFMSSRRSKMPIKIACRWGRIDVVECLLGLGADPKGTVAIAVGCGHTRIVERLLLAGIAPVDVLSKAAARGHLDIVRLLLDVGVDANETIGPGSPLASAISREHKAMFRLLIEREADVYATGVAEECMRRARKEGLESMLLLLKEHGVDIGEDAYDAVQ</sequence>
<name>A0A6A6ZUJ4_9PLEO</name>
<dbReference type="Pfam" id="PF12796">
    <property type="entry name" value="Ank_2"/>
    <property type="match status" value="1"/>
</dbReference>
<evidence type="ECO:0000256" key="1">
    <source>
        <dbReference type="ARBA" id="ARBA00022737"/>
    </source>
</evidence>
<dbReference type="InterPro" id="IPR002110">
    <property type="entry name" value="Ankyrin_rpt"/>
</dbReference>
<evidence type="ECO:0000256" key="2">
    <source>
        <dbReference type="ARBA" id="ARBA00023043"/>
    </source>
</evidence>
<evidence type="ECO:0000313" key="3">
    <source>
        <dbReference type="EMBL" id="KAF2824124.1"/>
    </source>
</evidence>
<dbReference type="InterPro" id="IPR036770">
    <property type="entry name" value="Ankyrin_rpt-contain_sf"/>
</dbReference>
<dbReference type="PANTHER" id="PTHR24171:SF9">
    <property type="entry name" value="ANKYRIN REPEAT DOMAIN-CONTAINING PROTEIN 39"/>
    <property type="match status" value="1"/>
</dbReference>
<dbReference type="SUPFAM" id="SSF48403">
    <property type="entry name" value="Ankyrin repeat"/>
    <property type="match status" value="1"/>
</dbReference>
<dbReference type="Gene3D" id="1.25.40.20">
    <property type="entry name" value="Ankyrin repeat-containing domain"/>
    <property type="match status" value="1"/>
</dbReference>
<accession>A0A6A6ZUJ4</accession>